<dbReference type="OrthoDB" id="9815712at2"/>
<dbReference type="STRING" id="361041.VW35_11130"/>
<comment type="subcellular location">
    <subcellularLocation>
        <location evidence="1">Cell inner membrane</location>
        <topology evidence="1">Peripheral membrane protein</topology>
    </subcellularLocation>
</comment>
<keyword evidence="7" id="KW-0472">Membrane</keyword>
<keyword evidence="10" id="KW-1185">Reference proteome</keyword>
<dbReference type="Pfam" id="PF08352">
    <property type="entry name" value="oligo_HPY"/>
    <property type="match status" value="1"/>
</dbReference>
<dbReference type="Gene3D" id="3.40.50.300">
    <property type="entry name" value="P-loop containing nucleotide triphosphate hydrolases"/>
    <property type="match status" value="1"/>
</dbReference>
<dbReference type="SUPFAM" id="SSF52540">
    <property type="entry name" value="P-loop containing nucleoside triphosphate hydrolases"/>
    <property type="match status" value="1"/>
</dbReference>
<dbReference type="GO" id="GO:0015833">
    <property type="term" value="P:peptide transport"/>
    <property type="evidence" value="ECO:0007669"/>
    <property type="project" value="InterPro"/>
</dbReference>
<evidence type="ECO:0000313" key="10">
    <source>
        <dbReference type="Proteomes" id="UP000033514"/>
    </source>
</evidence>
<evidence type="ECO:0000256" key="6">
    <source>
        <dbReference type="ARBA" id="ARBA00022840"/>
    </source>
</evidence>
<accession>A0A0F5L7J9</accession>
<dbReference type="SMART" id="SM00382">
    <property type="entry name" value="AAA"/>
    <property type="match status" value="1"/>
</dbReference>
<dbReference type="GO" id="GO:0005524">
    <property type="term" value="F:ATP binding"/>
    <property type="evidence" value="ECO:0007669"/>
    <property type="project" value="UniProtKB-KW"/>
</dbReference>
<keyword evidence="6" id="KW-0067">ATP-binding</keyword>
<dbReference type="EMBL" id="LAJG01000022">
    <property type="protein sequence ID" value="KKB78210.1"/>
    <property type="molecule type" value="Genomic_DNA"/>
</dbReference>
<dbReference type="FunFam" id="3.40.50.300:FF:000016">
    <property type="entry name" value="Oligopeptide ABC transporter ATP-binding component"/>
    <property type="match status" value="1"/>
</dbReference>
<proteinExistence type="inferred from homology"/>
<evidence type="ECO:0000256" key="1">
    <source>
        <dbReference type="ARBA" id="ARBA00004417"/>
    </source>
</evidence>
<dbReference type="InterPro" id="IPR017871">
    <property type="entry name" value="ABC_transporter-like_CS"/>
</dbReference>
<dbReference type="Proteomes" id="UP000033514">
    <property type="component" value="Unassembled WGS sequence"/>
</dbReference>
<dbReference type="PANTHER" id="PTHR43297:SF2">
    <property type="entry name" value="DIPEPTIDE TRANSPORT ATP-BINDING PROTEIN DPPD"/>
    <property type="match status" value="1"/>
</dbReference>
<dbReference type="CDD" id="cd03257">
    <property type="entry name" value="ABC_NikE_OppD_transporters"/>
    <property type="match status" value="1"/>
</dbReference>
<organism evidence="9 10">
    <name type="scientific">Devosia soli</name>
    <dbReference type="NCBI Taxonomy" id="361041"/>
    <lineage>
        <taxon>Bacteria</taxon>
        <taxon>Pseudomonadati</taxon>
        <taxon>Pseudomonadota</taxon>
        <taxon>Alphaproteobacteria</taxon>
        <taxon>Hyphomicrobiales</taxon>
        <taxon>Devosiaceae</taxon>
        <taxon>Devosia</taxon>
    </lineage>
</organism>
<dbReference type="InterPro" id="IPR027417">
    <property type="entry name" value="P-loop_NTPase"/>
</dbReference>
<keyword evidence="4" id="KW-1003">Cell membrane</keyword>
<evidence type="ECO:0000256" key="7">
    <source>
        <dbReference type="ARBA" id="ARBA00023136"/>
    </source>
</evidence>
<protein>
    <submittedName>
        <fullName evidence="9">Peptide ABC transporter ATPase</fullName>
    </submittedName>
</protein>
<sequence>MYSEATRPILSCAAMTCEMDSVSGPLQILQDINFTLAPRRALGIVGESGAGKSMLVKAIMGIAPKGLKTMGRIELEGQDLLALKPRDRARLIGRKVGIVFQNPMTSLNPFVQIGRQIEEAGCIHMGLSKAEARSRAIELLSFVGLPDPEDCYDYYPHQFSGGMKQRIMIAAALICQPDLLIADEATTALDVTVQKEVLDLLQTIQAERQMSMILVSHNLGVVAGRTDEILVLYGGNVVEYGPTAEVFRNPRHRYTEALLSAMPAMDQPAHTRLRTIPGQPPNLANRPAGCPFAPRCPSAQAICHEVMPPMSAGIHPDHRFACHFPLAELPRPAQQEVAHVQ</sequence>
<dbReference type="NCBIfam" id="TIGR01727">
    <property type="entry name" value="oligo_HPY"/>
    <property type="match status" value="1"/>
</dbReference>
<dbReference type="PROSITE" id="PS50893">
    <property type="entry name" value="ABC_TRANSPORTER_2"/>
    <property type="match status" value="1"/>
</dbReference>
<dbReference type="PANTHER" id="PTHR43297">
    <property type="entry name" value="OLIGOPEPTIDE TRANSPORT ATP-BINDING PROTEIN APPD"/>
    <property type="match status" value="1"/>
</dbReference>
<evidence type="ECO:0000259" key="8">
    <source>
        <dbReference type="PROSITE" id="PS50893"/>
    </source>
</evidence>
<dbReference type="PATRIC" id="fig|361041.3.peg.1593"/>
<feature type="domain" description="ABC transporter" evidence="8">
    <location>
        <begin position="14"/>
        <end position="259"/>
    </location>
</feature>
<dbReference type="PROSITE" id="PS00211">
    <property type="entry name" value="ABC_TRANSPORTER_1"/>
    <property type="match status" value="1"/>
</dbReference>
<reference evidence="9 10" key="1">
    <citation type="submission" date="2015-03" db="EMBL/GenBank/DDBJ databases">
        <authorList>
            <person name="Hassan Y.I."/>
            <person name="Lepp D."/>
            <person name="Zhou T."/>
        </authorList>
    </citation>
    <scope>NUCLEOTIDE SEQUENCE [LARGE SCALE GENOMIC DNA]</scope>
    <source>
        <strain evidence="9 10">GH2-10</strain>
    </source>
</reference>
<dbReference type="InterPro" id="IPR013563">
    <property type="entry name" value="Oligopep_ABC_C"/>
</dbReference>
<keyword evidence="5" id="KW-0547">Nucleotide-binding</keyword>
<comment type="caution">
    <text evidence="9">The sequence shown here is derived from an EMBL/GenBank/DDBJ whole genome shotgun (WGS) entry which is preliminary data.</text>
</comment>
<dbReference type="InterPro" id="IPR003439">
    <property type="entry name" value="ABC_transporter-like_ATP-bd"/>
</dbReference>
<dbReference type="GO" id="GO:0005886">
    <property type="term" value="C:plasma membrane"/>
    <property type="evidence" value="ECO:0007669"/>
    <property type="project" value="UniProtKB-SubCell"/>
</dbReference>
<evidence type="ECO:0000256" key="2">
    <source>
        <dbReference type="ARBA" id="ARBA00005417"/>
    </source>
</evidence>
<evidence type="ECO:0000256" key="3">
    <source>
        <dbReference type="ARBA" id="ARBA00022448"/>
    </source>
</evidence>
<comment type="similarity">
    <text evidence="2">Belongs to the ABC transporter superfamily.</text>
</comment>
<evidence type="ECO:0000313" key="9">
    <source>
        <dbReference type="EMBL" id="KKB78210.1"/>
    </source>
</evidence>
<evidence type="ECO:0000256" key="5">
    <source>
        <dbReference type="ARBA" id="ARBA00022741"/>
    </source>
</evidence>
<dbReference type="InterPro" id="IPR050388">
    <property type="entry name" value="ABC_Ni/Peptide_Import"/>
</dbReference>
<gene>
    <name evidence="9" type="ORF">VW35_11130</name>
</gene>
<dbReference type="InterPro" id="IPR003593">
    <property type="entry name" value="AAA+_ATPase"/>
</dbReference>
<dbReference type="AlphaFoldDB" id="A0A0F5L7J9"/>
<dbReference type="GO" id="GO:0016887">
    <property type="term" value="F:ATP hydrolysis activity"/>
    <property type="evidence" value="ECO:0007669"/>
    <property type="project" value="InterPro"/>
</dbReference>
<dbReference type="RefSeq" id="WP_046143144.1">
    <property type="nucleotide sequence ID" value="NZ_LAJG01000022.1"/>
</dbReference>
<dbReference type="GO" id="GO:0055085">
    <property type="term" value="P:transmembrane transport"/>
    <property type="evidence" value="ECO:0007669"/>
    <property type="project" value="UniProtKB-ARBA"/>
</dbReference>
<dbReference type="Pfam" id="PF00005">
    <property type="entry name" value="ABC_tran"/>
    <property type="match status" value="1"/>
</dbReference>
<name>A0A0F5L7J9_9HYPH</name>
<evidence type="ECO:0000256" key="4">
    <source>
        <dbReference type="ARBA" id="ARBA00022475"/>
    </source>
</evidence>
<keyword evidence="3" id="KW-0813">Transport</keyword>